<feature type="domain" description="Cation/H+ exchanger transmembrane" evidence="9">
    <location>
        <begin position="42"/>
        <end position="429"/>
    </location>
</feature>
<feature type="transmembrane region" description="Helical" evidence="8">
    <location>
        <begin position="62"/>
        <end position="80"/>
    </location>
</feature>
<feature type="compositionally biased region" description="Pro residues" evidence="7">
    <location>
        <begin position="878"/>
        <end position="892"/>
    </location>
</feature>
<evidence type="ECO:0000259" key="9">
    <source>
        <dbReference type="Pfam" id="PF00999"/>
    </source>
</evidence>
<dbReference type="RefSeq" id="XP_007801804.1">
    <property type="nucleotide sequence ID" value="XM_007803613.1"/>
</dbReference>
<dbReference type="OrthoDB" id="2687058at2759"/>
<accession>U1G5G0</accession>
<feature type="compositionally biased region" description="Low complexity" evidence="7">
    <location>
        <begin position="861"/>
        <end position="877"/>
    </location>
</feature>
<dbReference type="Proteomes" id="UP000019373">
    <property type="component" value="Unassembled WGS sequence"/>
</dbReference>
<dbReference type="HOGENOM" id="CLU_005126_10_0_1"/>
<comment type="subcellular location">
    <subcellularLocation>
        <location evidence="1">Membrane</location>
        <topology evidence="1">Multi-pass membrane protein</topology>
    </subcellularLocation>
</comment>
<feature type="transmembrane region" description="Helical" evidence="8">
    <location>
        <begin position="321"/>
        <end position="342"/>
    </location>
</feature>
<dbReference type="Pfam" id="PF00999">
    <property type="entry name" value="Na_H_Exchanger"/>
    <property type="match status" value="1"/>
</dbReference>
<evidence type="ECO:0000256" key="7">
    <source>
        <dbReference type="SAM" id="MobiDB-lite"/>
    </source>
</evidence>
<name>U1G5G0_ENDPU</name>
<feature type="region of interest" description="Disordered" evidence="7">
    <location>
        <begin position="756"/>
        <end position="781"/>
    </location>
</feature>
<dbReference type="EMBL" id="KE721082">
    <property type="protein sequence ID" value="ERF72572.1"/>
    <property type="molecule type" value="Genomic_DNA"/>
</dbReference>
<dbReference type="GO" id="GO:0016020">
    <property type="term" value="C:membrane"/>
    <property type="evidence" value="ECO:0007669"/>
    <property type="project" value="UniProtKB-SubCell"/>
</dbReference>
<reference evidence="11" key="1">
    <citation type="journal article" date="2014" name="BMC Genomics">
        <title>Genome characteristics reveal the impact of lichenization on lichen-forming fungus Endocarpon pusillum Hedwig (Verrucariales, Ascomycota).</title>
        <authorList>
            <person name="Wang Y.-Y."/>
            <person name="Liu B."/>
            <person name="Zhang X.-Y."/>
            <person name="Zhou Q.-M."/>
            <person name="Zhang T."/>
            <person name="Li H."/>
            <person name="Yu Y.-F."/>
            <person name="Zhang X.-L."/>
            <person name="Hao X.-Y."/>
            <person name="Wang M."/>
            <person name="Wang L."/>
            <person name="Wei J.-C."/>
        </authorList>
    </citation>
    <scope>NUCLEOTIDE SEQUENCE [LARGE SCALE GENOMIC DNA]</scope>
    <source>
        <strain evidence="11">Z07020 / HMAS-L-300199</strain>
    </source>
</reference>
<proteinExistence type="predicted"/>
<evidence type="ECO:0000256" key="1">
    <source>
        <dbReference type="ARBA" id="ARBA00004141"/>
    </source>
</evidence>
<sequence>MASANSTSSDRAPDQGGVLDANNPIAFHPRDPIPLFIIQAAVIIIFCRLLHFPLSKVRQPRVIAEVIGGILLGPTAMGRIPGFKANLFPDASMPPLSLAANLGLVLFLFLVGLEVDLRLLVSNWRVALSVGALGMVLPFGLGCAIAWGLYHEFKDEPGLAPISFGVFMLFVGVAMAITAFPVLCRILTELKLLQTTVGVIVLSAGVGNDVVGWILLALCVALVNSGTGLTALYVLLVAVGYCLLLIYAIRPAFLWILRRSGSLQNGPSQSIVALTLLLVLLSSFFTSAIGIHAIFGAFMIGLICPHEGGFAVKIVEKVEDVISVLLLPLYFALSGLNTNIGLLDNGITWAYVIGVVAIAFFAKITGGLLAARANGLVWRESATIGVLMSCKGLVELIVLNIGLQARILSTRTFTIFVVMALITTFATTPLTSLLYPESYQKKLDLWRRGKIDWDGNALVSDDNNDTDKDSLAVGDEMIVRKMLVYLRLDGLPSLSTFISLLSDHADAPRPDEKKHHLLADAQPKAEDATGKKASDHARHPRRPLEVHGLRLLELTERDSSVMQVSEIEEYGPRDPVARAFRMFGQFNDIAVAGDVAVVPERFYADTLIEKADELSSDFVLIPWSETGTMSEQPSLQALSKPSYQISGPYISFLNEVFDRASSNTNVGVFIDRPEAPNHEERNNRALTRTTTGGISVHSGRGRPATPFNHALTYHIIVPYFGYADDRFAVRLALQLAKNDTITATIMHFAESSSGVNVLSSSESPSPGSTAGTESSGPYEKESAADEAVSFFTSLRDNLPSTLSSRVVFQSYSLNLTSTSADVVAIINKSITATASDGSIEHIVITSKSYSSIFTTAATGSLSHNNTSGSGNGGTTTNPPTPRTGGPPLPPTTPSRTLLSPMATALGIQAPNTPGGNDSAWSGESKVLGGLGCALWEASRSGGLRAGLLVVQAKKPKLGQTQTAKGGSRLDVIAASGES</sequence>
<evidence type="ECO:0000256" key="6">
    <source>
        <dbReference type="ARBA" id="ARBA00023136"/>
    </source>
</evidence>
<keyword evidence="2" id="KW-0813">Transport</keyword>
<feature type="transmembrane region" description="Helical" evidence="8">
    <location>
        <begin position="196"/>
        <end position="223"/>
    </location>
</feature>
<organism evidence="10 11">
    <name type="scientific">Endocarpon pusillum (strain Z07020 / HMAS-L-300199)</name>
    <name type="common">Lichen-forming fungus</name>
    <dbReference type="NCBI Taxonomy" id="1263415"/>
    <lineage>
        <taxon>Eukaryota</taxon>
        <taxon>Fungi</taxon>
        <taxon>Dikarya</taxon>
        <taxon>Ascomycota</taxon>
        <taxon>Pezizomycotina</taxon>
        <taxon>Eurotiomycetes</taxon>
        <taxon>Chaetothyriomycetidae</taxon>
        <taxon>Verrucariales</taxon>
        <taxon>Verrucariaceae</taxon>
        <taxon>Endocarpon</taxon>
    </lineage>
</organism>
<feature type="transmembrane region" description="Helical" evidence="8">
    <location>
        <begin position="349"/>
        <end position="370"/>
    </location>
</feature>
<feature type="transmembrane region" description="Helical" evidence="8">
    <location>
        <begin position="125"/>
        <end position="150"/>
    </location>
</feature>
<evidence type="ECO:0000256" key="3">
    <source>
        <dbReference type="ARBA" id="ARBA00022692"/>
    </source>
</evidence>
<dbReference type="GeneID" id="19237903"/>
<feature type="region of interest" description="Disordered" evidence="7">
    <location>
        <begin position="861"/>
        <end position="895"/>
    </location>
</feature>
<evidence type="ECO:0000256" key="2">
    <source>
        <dbReference type="ARBA" id="ARBA00022448"/>
    </source>
</evidence>
<evidence type="ECO:0000256" key="4">
    <source>
        <dbReference type="ARBA" id="ARBA00022989"/>
    </source>
</evidence>
<keyword evidence="5" id="KW-0406">Ion transport</keyword>
<dbReference type="PANTHER" id="PTHR32468">
    <property type="entry name" value="CATION/H + ANTIPORTER"/>
    <property type="match status" value="1"/>
</dbReference>
<dbReference type="PANTHER" id="PTHR32468:SF0">
    <property type="entry name" value="K(+)_H(+) ANTIPORTER 1"/>
    <property type="match status" value="1"/>
</dbReference>
<dbReference type="eggNOG" id="KOG1650">
    <property type="taxonomic scope" value="Eukaryota"/>
</dbReference>
<feature type="compositionally biased region" description="Low complexity" evidence="7">
    <location>
        <begin position="756"/>
        <end position="768"/>
    </location>
</feature>
<dbReference type="GO" id="GO:1902600">
    <property type="term" value="P:proton transmembrane transport"/>
    <property type="evidence" value="ECO:0007669"/>
    <property type="project" value="InterPro"/>
</dbReference>
<feature type="transmembrane region" description="Helical" evidence="8">
    <location>
        <begin position="270"/>
        <end position="301"/>
    </location>
</feature>
<dbReference type="InterPro" id="IPR050794">
    <property type="entry name" value="CPA2_transporter"/>
</dbReference>
<feature type="transmembrane region" description="Helical" evidence="8">
    <location>
        <begin position="415"/>
        <end position="435"/>
    </location>
</feature>
<keyword evidence="6 8" id="KW-0472">Membrane</keyword>
<keyword evidence="3 8" id="KW-0812">Transmembrane</keyword>
<protein>
    <recommendedName>
        <fullName evidence="9">Cation/H+ exchanger transmembrane domain-containing protein</fullName>
    </recommendedName>
</protein>
<dbReference type="GO" id="GO:0015297">
    <property type="term" value="F:antiporter activity"/>
    <property type="evidence" value="ECO:0007669"/>
    <property type="project" value="InterPro"/>
</dbReference>
<feature type="transmembrane region" description="Helical" evidence="8">
    <location>
        <begin position="33"/>
        <end position="50"/>
    </location>
</feature>
<feature type="transmembrane region" description="Helical" evidence="8">
    <location>
        <begin position="162"/>
        <end position="184"/>
    </location>
</feature>
<dbReference type="Gene3D" id="1.20.1530.20">
    <property type="match status" value="1"/>
</dbReference>
<keyword evidence="11" id="KW-1185">Reference proteome</keyword>
<dbReference type="InterPro" id="IPR038770">
    <property type="entry name" value="Na+/solute_symporter_sf"/>
</dbReference>
<feature type="transmembrane region" description="Helical" evidence="8">
    <location>
        <begin position="382"/>
        <end position="403"/>
    </location>
</feature>
<evidence type="ECO:0000313" key="10">
    <source>
        <dbReference type="EMBL" id="ERF72572.1"/>
    </source>
</evidence>
<evidence type="ECO:0000256" key="8">
    <source>
        <dbReference type="SAM" id="Phobius"/>
    </source>
</evidence>
<evidence type="ECO:0000256" key="5">
    <source>
        <dbReference type="ARBA" id="ARBA00023065"/>
    </source>
</evidence>
<feature type="transmembrane region" description="Helical" evidence="8">
    <location>
        <begin position="229"/>
        <end position="249"/>
    </location>
</feature>
<feature type="transmembrane region" description="Helical" evidence="8">
    <location>
        <begin position="92"/>
        <end position="113"/>
    </location>
</feature>
<dbReference type="AlphaFoldDB" id="U1G5G0"/>
<dbReference type="InterPro" id="IPR006153">
    <property type="entry name" value="Cation/H_exchanger_TM"/>
</dbReference>
<gene>
    <name evidence="10" type="ORF">EPUS_02854</name>
</gene>
<dbReference type="OMA" id="QVKVERW"/>
<keyword evidence="4 8" id="KW-1133">Transmembrane helix</keyword>
<evidence type="ECO:0000313" key="11">
    <source>
        <dbReference type="Proteomes" id="UP000019373"/>
    </source>
</evidence>